<dbReference type="Gene3D" id="3.40.710.10">
    <property type="entry name" value="DD-peptidase/beta-lactamase superfamily"/>
    <property type="match status" value="2"/>
</dbReference>
<dbReference type="Gene3D" id="3.50.80.20">
    <property type="entry name" value="D-Ala-D-Ala carboxypeptidase C, peptidase S13"/>
    <property type="match status" value="1"/>
</dbReference>
<name>A0A0W1A5E0_9GAMM</name>
<keyword evidence="4" id="KW-0645">Protease</keyword>
<dbReference type="GO" id="GO:0000270">
    <property type="term" value="P:peptidoglycan metabolic process"/>
    <property type="evidence" value="ECO:0007669"/>
    <property type="project" value="TreeGrafter"/>
</dbReference>
<evidence type="ECO:0000256" key="3">
    <source>
        <dbReference type="SAM" id="SignalP"/>
    </source>
</evidence>
<dbReference type="STRING" id="66969.Lwal_2305"/>
<dbReference type="GO" id="GO:0009002">
    <property type="term" value="F:serine-type D-Ala-D-Ala carboxypeptidase activity"/>
    <property type="evidence" value="ECO:0007669"/>
    <property type="project" value="UniProtKB-EC"/>
</dbReference>
<protein>
    <submittedName>
        <fullName evidence="4">D-Ala-D-Ala carboxypeptidase</fullName>
        <ecNumber evidence="4">3.4.16.4</ecNumber>
    </submittedName>
</protein>
<dbReference type="InterPro" id="IPR000667">
    <property type="entry name" value="Peptidase_S13"/>
</dbReference>
<dbReference type="Proteomes" id="UP000054729">
    <property type="component" value="Unassembled WGS sequence"/>
</dbReference>
<keyword evidence="4" id="KW-0121">Carboxypeptidase</keyword>
<dbReference type="PRINTS" id="PR00922">
    <property type="entry name" value="DADACBPTASE3"/>
</dbReference>
<dbReference type="SUPFAM" id="SSF56601">
    <property type="entry name" value="beta-lactamase/transpeptidase-like"/>
    <property type="match status" value="1"/>
</dbReference>
<keyword evidence="3" id="KW-0732">Signal</keyword>
<dbReference type="GO" id="GO:0006508">
    <property type="term" value="P:proteolysis"/>
    <property type="evidence" value="ECO:0007669"/>
    <property type="project" value="InterPro"/>
</dbReference>
<dbReference type="RefSeq" id="WP_058480928.1">
    <property type="nucleotide sequence ID" value="NZ_CAAAIQ010000001.1"/>
</dbReference>
<dbReference type="EC" id="3.4.16.4" evidence="4"/>
<dbReference type="OrthoDB" id="9802627at2"/>
<comment type="caution">
    <text evidence="4">The sequence shown here is derived from an EMBL/GenBank/DDBJ whole genome shotgun (WGS) entry which is preliminary data.</text>
</comment>
<gene>
    <name evidence="4" type="ORF">Lwal_2305</name>
</gene>
<organism evidence="4 5">
    <name type="scientific">Legionella waltersii</name>
    <dbReference type="NCBI Taxonomy" id="66969"/>
    <lineage>
        <taxon>Bacteria</taxon>
        <taxon>Pseudomonadati</taxon>
        <taxon>Pseudomonadota</taxon>
        <taxon>Gammaproteobacteria</taxon>
        <taxon>Legionellales</taxon>
        <taxon>Legionellaceae</taxon>
        <taxon>Legionella</taxon>
    </lineage>
</organism>
<dbReference type="PATRIC" id="fig|66969.6.peg.2507"/>
<dbReference type="NCBIfam" id="TIGR00666">
    <property type="entry name" value="PBP4"/>
    <property type="match status" value="1"/>
</dbReference>
<accession>A0A0W1A5E0</accession>
<keyword evidence="5" id="KW-1185">Reference proteome</keyword>
<proteinExistence type="inferred from homology"/>
<evidence type="ECO:0000256" key="2">
    <source>
        <dbReference type="ARBA" id="ARBA00022801"/>
    </source>
</evidence>
<sequence length="468" mass="52216">MRLILILSVLLSAITNPVYTQSLSTKIDELIRNEFPYATIGVLIQDAESGQIIYRKNADKLLSPASNMKLFTAAATFYHFPPDYRFLTTLSQLNHDYYIRFSGSPTLTIDDLKGLILTLKEKGVREIKGDFILDVSRFQSPYYPGGTSYDDLGWYYSAPDSAVILNGNAASYQFISGKELGDPVLIKADKEENGLTIINQLRTVDKEEEKNHCGLNIEIKPNNTLRLFGCLAQQKDPKTLQLAIPNPSLLAKSIIKKSLAEQGITLHGTIRTGHLPAQATQIIALQSADLKQVVSHMLLESDNLYASSLMKQLAYSLTKEATYKQGAFAIKQILTQNTHLDMKQLELADGIGTRYNLVSALQIVTLLNDLYQDQKMRDLFLTTLPQSGVSGTLKDRMKKTILEKRVYAKTGTMHDVSSLSGYIIKPEEKSFIFSIIINGINQPIDKAKGLEEKILLAVVNELYVDKLD</sequence>
<feature type="signal peptide" evidence="3">
    <location>
        <begin position="1"/>
        <end position="20"/>
    </location>
</feature>
<evidence type="ECO:0000256" key="1">
    <source>
        <dbReference type="ARBA" id="ARBA00006096"/>
    </source>
</evidence>
<keyword evidence="2 4" id="KW-0378">Hydrolase</keyword>
<evidence type="ECO:0000313" key="5">
    <source>
        <dbReference type="Proteomes" id="UP000054729"/>
    </source>
</evidence>
<dbReference type="PANTHER" id="PTHR30023:SF0">
    <property type="entry name" value="PENICILLIN-SENSITIVE CARBOXYPEPTIDASE A"/>
    <property type="match status" value="1"/>
</dbReference>
<dbReference type="Pfam" id="PF02113">
    <property type="entry name" value="Peptidase_S13"/>
    <property type="match status" value="1"/>
</dbReference>
<dbReference type="AlphaFoldDB" id="A0A0W1A5E0"/>
<reference evidence="4 5" key="1">
    <citation type="submission" date="2015-11" db="EMBL/GenBank/DDBJ databases">
        <title>Genomic analysis of 38 Legionella species identifies large and diverse effector repertoires.</title>
        <authorList>
            <person name="Burstein D."/>
            <person name="Amaro F."/>
            <person name="Zusman T."/>
            <person name="Lifshitz Z."/>
            <person name="Cohen O."/>
            <person name="Gilbert J.A."/>
            <person name="Pupko T."/>
            <person name="Shuman H.A."/>
            <person name="Segal G."/>
        </authorList>
    </citation>
    <scope>NUCLEOTIDE SEQUENCE [LARGE SCALE GENOMIC DNA]</scope>
    <source>
        <strain evidence="4 5">ATCC 51914</strain>
    </source>
</reference>
<dbReference type="InterPro" id="IPR012338">
    <property type="entry name" value="Beta-lactam/transpept-like"/>
</dbReference>
<comment type="similarity">
    <text evidence="1">Belongs to the peptidase S13 family.</text>
</comment>
<dbReference type="EMBL" id="LNZB01000051">
    <property type="protein sequence ID" value="KTD76583.1"/>
    <property type="molecule type" value="Genomic_DNA"/>
</dbReference>
<evidence type="ECO:0000313" key="4">
    <source>
        <dbReference type="EMBL" id="KTD76583.1"/>
    </source>
</evidence>
<dbReference type="PANTHER" id="PTHR30023">
    <property type="entry name" value="D-ALANYL-D-ALANINE CARBOXYPEPTIDASE"/>
    <property type="match status" value="1"/>
</dbReference>
<feature type="chain" id="PRO_5006919426" evidence="3">
    <location>
        <begin position="21"/>
        <end position="468"/>
    </location>
</feature>